<keyword evidence="2" id="KW-0805">Transcription regulation</keyword>
<dbReference type="GO" id="GO:0000981">
    <property type="term" value="F:DNA-binding transcription factor activity, RNA polymerase II-specific"/>
    <property type="evidence" value="ECO:0007669"/>
    <property type="project" value="InterPro"/>
</dbReference>
<sequence>MDDEQRPPRRPSPAVNQLVGNLASFPPLSDSSASSVPLVGVTGIAGDPRFRAPNEQHHHQHQHPSSLSRAGGGTAKVAIPRAANLVEQANLNKRVGHACESCRDQKTKCSGDRPTCQRCQDLGLTCLYGDRKRERTAKQLRDLSKQVQEYEQLFCDLQPKLDSDDSQLVQDLLSKVDGPLVEETSITPVTRSGPSESGHSEADFSTGYPAARPIVISFLSGADYTEEDFNRNERSKALGFVGKHSETSWLYHLKRDLESNASPLPTSSDANPSSVPDDQDRNAIASVTYFLDDEDIPILEDAEPLARPPQAVANSLVQNFFTTVHPTFPIIVPETFVRQVNTFYTSSFVRPGRRWLAILNLVFATSSRCFHHQMQPNSTVANDETLLYFSRAWKLGMKPNALLDHPDLQQVQIEGLLAIFLLALGHVNRAWRICGIAIRSATAMGLNLRSESNYVTLPSKESRYKVWWSLYTLETILGNMTGRPLNLDSDFCTTPLPVPFEEHEYNEAEVIRIMTDHKTRNNLLAHVITRPVGEMPAAGDVQSVRNAMDILNPNMALYFVCYVDLTRIMREIVETLYAPEIVQNSARDAEAAITDANAKLEKWLSKLPAGFRIVEEGGGGGGSLVTHDRYSLSLALHYYSATILACKPCLHYFDKPSSSSSGDSSFYTYVAASCVQAACRMLDLFPAEFDGTWLNQVAPWWCMLHYTVQATAVLLIDFSLCHPGSIPEASIQALEKAASWLNEMARIDLASRRACVVCGALLAKLSGVVGNRAGVAEEAVGSRSEVGLYR</sequence>
<dbReference type="GO" id="GO:0003677">
    <property type="term" value="F:DNA binding"/>
    <property type="evidence" value="ECO:0007669"/>
    <property type="project" value="UniProtKB-KW"/>
</dbReference>
<dbReference type="InterPro" id="IPR001138">
    <property type="entry name" value="Zn2Cys6_DnaBD"/>
</dbReference>
<dbReference type="InterPro" id="IPR007219">
    <property type="entry name" value="XnlR_reg_dom"/>
</dbReference>
<dbReference type="GO" id="GO:0006351">
    <property type="term" value="P:DNA-templated transcription"/>
    <property type="evidence" value="ECO:0007669"/>
    <property type="project" value="InterPro"/>
</dbReference>
<protein>
    <submittedName>
        <fullName evidence="8">C6 transcription factor, putative</fullName>
    </submittedName>
</protein>
<keyword evidence="1" id="KW-0479">Metal-binding</keyword>
<dbReference type="AlphaFoldDB" id="B6QUR2"/>
<organism evidence="8 9">
    <name type="scientific">Talaromyces marneffei (strain ATCC 18224 / CBS 334.59 / QM 7333)</name>
    <name type="common">Penicillium marneffei</name>
    <dbReference type="NCBI Taxonomy" id="441960"/>
    <lineage>
        <taxon>Eukaryota</taxon>
        <taxon>Fungi</taxon>
        <taxon>Dikarya</taxon>
        <taxon>Ascomycota</taxon>
        <taxon>Pezizomycotina</taxon>
        <taxon>Eurotiomycetes</taxon>
        <taxon>Eurotiomycetidae</taxon>
        <taxon>Eurotiales</taxon>
        <taxon>Trichocomaceae</taxon>
        <taxon>Talaromyces</taxon>
        <taxon>Talaromyces sect. Talaromyces</taxon>
    </lineage>
</organism>
<feature type="domain" description="Zn(2)-C6 fungal-type" evidence="7">
    <location>
        <begin position="98"/>
        <end position="128"/>
    </location>
</feature>
<evidence type="ECO:0000256" key="3">
    <source>
        <dbReference type="ARBA" id="ARBA00023125"/>
    </source>
</evidence>
<dbReference type="VEuPathDB" id="FungiDB:PMAA_009830"/>
<accession>B6QUR2</accession>
<feature type="region of interest" description="Disordered" evidence="6">
    <location>
        <begin position="1"/>
        <end position="34"/>
    </location>
</feature>
<dbReference type="Pfam" id="PF00172">
    <property type="entry name" value="Zn_clus"/>
    <property type="match status" value="1"/>
</dbReference>
<reference evidence="9" key="1">
    <citation type="journal article" date="2015" name="Genome Announc.">
        <title>Genome sequence of the AIDS-associated pathogen Penicillium marneffei (ATCC18224) and its near taxonomic relative Talaromyces stipitatus (ATCC10500).</title>
        <authorList>
            <person name="Nierman W.C."/>
            <person name="Fedorova-Abrams N.D."/>
            <person name="Andrianopoulos A."/>
        </authorList>
    </citation>
    <scope>NUCLEOTIDE SEQUENCE [LARGE SCALE GENOMIC DNA]</scope>
    <source>
        <strain evidence="9">ATCC 18224 / CBS 334.59 / QM 7333</strain>
    </source>
</reference>
<feature type="compositionally biased region" description="Basic and acidic residues" evidence="6">
    <location>
        <begin position="48"/>
        <end position="57"/>
    </location>
</feature>
<dbReference type="OrthoDB" id="5296287at2759"/>
<dbReference type="SMART" id="SM00066">
    <property type="entry name" value="GAL4"/>
    <property type="match status" value="1"/>
</dbReference>
<dbReference type="PANTHER" id="PTHR47654:SF1">
    <property type="entry name" value="ZN(II)2CYS6 TRANSCRIPTION FACTOR (EUROFUNG)"/>
    <property type="match status" value="1"/>
</dbReference>
<dbReference type="InterPro" id="IPR053230">
    <property type="entry name" value="Trans_reg_galc"/>
</dbReference>
<evidence type="ECO:0000313" key="9">
    <source>
        <dbReference type="Proteomes" id="UP000001294"/>
    </source>
</evidence>
<evidence type="ECO:0000256" key="4">
    <source>
        <dbReference type="ARBA" id="ARBA00023163"/>
    </source>
</evidence>
<evidence type="ECO:0000256" key="2">
    <source>
        <dbReference type="ARBA" id="ARBA00023015"/>
    </source>
</evidence>
<dbReference type="CDD" id="cd12148">
    <property type="entry name" value="fungal_TF_MHR"/>
    <property type="match status" value="1"/>
</dbReference>
<feature type="compositionally biased region" description="Low complexity" evidence="6">
    <location>
        <begin position="22"/>
        <end position="34"/>
    </location>
</feature>
<evidence type="ECO:0000313" key="8">
    <source>
        <dbReference type="EMBL" id="EEA18700.1"/>
    </source>
</evidence>
<feature type="compositionally biased region" description="Polar residues" evidence="6">
    <location>
        <begin position="184"/>
        <end position="197"/>
    </location>
</feature>
<feature type="region of interest" description="Disordered" evidence="6">
    <location>
        <begin position="46"/>
        <end position="74"/>
    </location>
</feature>
<evidence type="ECO:0000256" key="6">
    <source>
        <dbReference type="SAM" id="MobiDB-lite"/>
    </source>
</evidence>
<dbReference type="PROSITE" id="PS00463">
    <property type="entry name" value="ZN2_CY6_FUNGAL_1"/>
    <property type="match status" value="1"/>
</dbReference>
<dbReference type="HOGENOM" id="CLU_011910_0_0_1"/>
<dbReference type="PANTHER" id="PTHR47654">
    <property type="entry name" value="ZN(II)2CYS6 TRANSCRIPTION FACTOR (EUROFUNG)-RELATED"/>
    <property type="match status" value="1"/>
</dbReference>
<evidence type="ECO:0000259" key="7">
    <source>
        <dbReference type="PROSITE" id="PS50048"/>
    </source>
</evidence>
<dbReference type="PhylomeDB" id="B6QUR2"/>
<dbReference type="GO" id="GO:0008270">
    <property type="term" value="F:zinc ion binding"/>
    <property type="evidence" value="ECO:0007669"/>
    <property type="project" value="InterPro"/>
</dbReference>
<keyword evidence="5" id="KW-0539">Nucleus</keyword>
<dbReference type="Proteomes" id="UP000001294">
    <property type="component" value="Unassembled WGS sequence"/>
</dbReference>
<name>B6QUR2_TALMQ</name>
<keyword evidence="3" id="KW-0238">DNA-binding</keyword>
<dbReference type="SMART" id="SM00906">
    <property type="entry name" value="Fungal_trans"/>
    <property type="match status" value="1"/>
</dbReference>
<dbReference type="InterPro" id="IPR036864">
    <property type="entry name" value="Zn2-C6_fun-type_DNA-bd_sf"/>
</dbReference>
<feature type="region of interest" description="Disordered" evidence="6">
    <location>
        <begin position="184"/>
        <end position="205"/>
    </location>
</feature>
<keyword evidence="9" id="KW-1185">Reference proteome</keyword>
<dbReference type="Pfam" id="PF04082">
    <property type="entry name" value="Fungal_trans"/>
    <property type="match status" value="1"/>
</dbReference>
<dbReference type="EMBL" id="DS995906">
    <property type="protein sequence ID" value="EEA18700.1"/>
    <property type="molecule type" value="Genomic_DNA"/>
</dbReference>
<dbReference type="Gene3D" id="4.10.240.10">
    <property type="entry name" value="Zn(2)-C6 fungal-type DNA-binding domain"/>
    <property type="match status" value="1"/>
</dbReference>
<keyword evidence="4" id="KW-0804">Transcription</keyword>
<evidence type="ECO:0000256" key="5">
    <source>
        <dbReference type="ARBA" id="ARBA00023242"/>
    </source>
</evidence>
<evidence type="ECO:0000256" key="1">
    <source>
        <dbReference type="ARBA" id="ARBA00022723"/>
    </source>
</evidence>
<proteinExistence type="predicted"/>
<gene>
    <name evidence="8" type="ORF">PMAA_009830</name>
</gene>
<dbReference type="CDD" id="cd00067">
    <property type="entry name" value="GAL4"/>
    <property type="match status" value="1"/>
</dbReference>
<dbReference type="SUPFAM" id="SSF57701">
    <property type="entry name" value="Zn2/Cys6 DNA-binding domain"/>
    <property type="match status" value="1"/>
</dbReference>
<dbReference type="PROSITE" id="PS50048">
    <property type="entry name" value="ZN2_CY6_FUNGAL_2"/>
    <property type="match status" value="1"/>
</dbReference>